<dbReference type="SUPFAM" id="SSF118196">
    <property type="entry name" value="YaeB-like"/>
    <property type="match status" value="1"/>
</dbReference>
<dbReference type="PANTHER" id="PTHR12818:SF0">
    <property type="entry name" value="TRNA (ADENINE(37)-N6)-METHYLTRANSFERASE"/>
    <property type="match status" value="1"/>
</dbReference>
<evidence type="ECO:0000256" key="1">
    <source>
        <dbReference type="ARBA" id="ARBA00022691"/>
    </source>
</evidence>
<name>A0A8J7H166_9FIRM</name>
<evidence type="ECO:0000256" key="2">
    <source>
        <dbReference type="ARBA" id="ARBA00033753"/>
    </source>
</evidence>
<feature type="domain" description="TsaA-like" evidence="3">
    <location>
        <begin position="4"/>
        <end position="135"/>
    </location>
</feature>
<comment type="caution">
    <text evidence="4">The sequence shown here is derived from an EMBL/GenBank/DDBJ whole genome shotgun (WGS) entry which is preliminary data.</text>
</comment>
<comment type="similarity">
    <text evidence="2">Belongs to the tRNA methyltransferase O family.</text>
</comment>
<accession>A0A8J7H166</accession>
<organism evidence="4 5">
    <name type="scientific">Mobilitalea sibirica</name>
    <dbReference type="NCBI Taxonomy" id="1462919"/>
    <lineage>
        <taxon>Bacteria</taxon>
        <taxon>Bacillati</taxon>
        <taxon>Bacillota</taxon>
        <taxon>Clostridia</taxon>
        <taxon>Lachnospirales</taxon>
        <taxon>Lachnospiraceae</taxon>
        <taxon>Mobilitalea</taxon>
    </lineage>
</organism>
<dbReference type="CDD" id="cd09281">
    <property type="entry name" value="UPF0066"/>
    <property type="match status" value="1"/>
</dbReference>
<dbReference type="Gene3D" id="2.40.30.70">
    <property type="entry name" value="YaeB-like"/>
    <property type="match status" value="1"/>
</dbReference>
<dbReference type="NCBIfam" id="TIGR00104">
    <property type="entry name" value="tRNA_TsaA"/>
    <property type="match status" value="1"/>
</dbReference>
<keyword evidence="1" id="KW-0949">S-adenosyl-L-methionine</keyword>
<dbReference type="Proteomes" id="UP000623269">
    <property type="component" value="Unassembled WGS sequence"/>
</dbReference>
<dbReference type="EMBL" id="JAEAGR010000003">
    <property type="protein sequence ID" value="MBH1940048.1"/>
    <property type="molecule type" value="Genomic_DNA"/>
</dbReference>
<protein>
    <submittedName>
        <fullName evidence="4">tRNA (N6-threonylcarbamoyladenosine(37)-N6)-methyltransferase TrmO</fullName>
    </submittedName>
</protein>
<evidence type="ECO:0000259" key="3">
    <source>
        <dbReference type="PROSITE" id="PS51668"/>
    </source>
</evidence>
<sequence>MITFNPIGTVVSDVTVQTDKQWGKTKSKIVIKNEYSSGLIGLSEFSHIIVVYYLHEAKFIKEKDLQRRPQGRDDMPLVGIFSQRAKNRPNPIGVTSVRLLEVKDNVITVEGLDAICDTPVLDIKPYYPSYDKKQDVSVPDWVNVLMKEYF</sequence>
<evidence type="ECO:0000313" key="5">
    <source>
        <dbReference type="Proteomes" id="UP000623269"/>
    </source>
</evidence>
<reference evidence="4" key="1">
    <citation type="submission" date="2020-12" db="EMBL/GenBank/DDBJ databases">
        <title>M. sibirica DSM 26468T genome.</title>
        <authorList>
            <person name="Thieme N."/>
            <person name="Rettenmaier R."/>
            <person name="Zverlov V."/>
            <person name="Liebl W."/>
        </authorList>
    </citation>
    <scope>NUCLEOTIDE SEQUENCE</scope>
    <source>
        <strain evidence="4">DSM 26468</strain>
    </source>
</reference>
<dbReference type="InterPro" id="IPR040372">
    <property type="entry name" value="YaeB-like"/>
</dbReference>
<keyword evidence="5" id="KW-1185">Reference proteome</keyword>
<evidence type="ECO:0000313" key="4">
    <source>
        <dbReference type="EMBL" id="MBH1940048.1"/>
    </source>
</evidence>
<dbReference type="InterPro" id="IPR036413">
    <property type="entry name" value="YaeB-like_sf"/>
</dbReference>
<dbReference type="AlphaFoldDB" id="A0A8J7H166"/>
<dbReference type="RefSeq" id="WP_197660273.1">
    <property type="nucleotide sequence ID" value="NZ_JAEAGR010000003.1"/>
</dbReference>
<proteinExistence type="inferred from homology"/>
<dbReference type="InterPro" id="IPR036414">
    <property type="entry name" value="YaeB_N_sf"/>
</dbReference>
<gene>
    <name evidence="4" type="primary">tsaA</name>
    <name evidence="4" type="ORF">I5677_03955</name>
</gene>
<dbReference type="InterPro" id="IPR023370">
    <property type="entry name" value="TrmO-like_N"/>
</dbReference>
<dbReference type="Pfam" id="PF01980">
    <property type="entry name" value="TrmO_N"/>
    <property type="match status" value="1"/>
</dbReference>
<dbReference type="PANTHER" id="PTHR12818">
    <property type="entry name" value="TRNA (ADENINE(37)-N6)-METHYLTRANSFERASE"/>
    <property type="match status" value="1"/>
</dbReference>
<dbReference type="PROSITE" id="PS51668">
    <property type="entry name" value="TSAA_2"/>
    <property type="match status" value="1"/>
</dbReference>